<name>A0A559TJE3_9HYPH</name>
<comment type="caution">
    <text evidence="1">The sequence shown here is derived from an EMBL/GenBank/DDBJ whole genome shotgun (WGS) entry which is preliminary data.</text>
</comment>
<protein>
    <submittedName>
        <fullName evidence="1">Uncharacterized protein</fullName>
    </submittedName>
</protein>
<dbReference type="AlphaFoldDB" id="A0A559TJE3"/>
<organism evidence="1 2">
    <name type="scientific">Rhizobium mongolense USDA 1844</name>
    <dbReference type="NCBI Taxonomy" id="1079460"/>
    <lineage>
        <taxon>Bacteria</taxon>
        <taxon>Pseudomonadati</taxon>
        <taxon>Pseudomonadota</taxon>
        <taxon>Alphaproteobacteria</taxon>
        <taxon>Hyphomicrobiales</taxon>
        <taxon>Rhizobiaceae</taxon>
        <taxon>Rhizobium/Agrobacterium group</taxon>
        <taxon>Rhizobium</taxon>
    </lineage>
</organism>
<dbReference type="EMBL" id="VISO01000001">
    <property type="protein sequence ID" value="TVZ74729.1"/>
    <property type="molecule type" value="Genomic_DNA"/>
</dbReference>
<sequence>MESRSQTSTLSWIVQRALKLKDLAVKRYIQGACEKTSFGDLTGETTNLADQLTIPRQKGMEHASIWPDPTLWQFDA</sequence>
<evidence type="ECO:0000313" key="1">
    <source>
        <dbReference type="EMBL" id="TVZ74729.1"/>
    </source>
</evidence>
<accession>A0A559TJE3</accession>
<reference evidence="1 2" key="1">
    <citation type="submission" date="2019-06" db="EMBL/GenBank/DDBJ databases">
        <title>Pac Bio to generate improved reference genome sequences for organisms with transposon mutant libraries (support for FEBA project).</title>
        <authorList>
            <person name="Blow M."/>
        </authorList>
    </citation>
    <scope>NUCLEOTIDE SEQUENCE [LARGE SCALE GENOMIC DNA]</scope>
    <source>
        <strain evidence="1 2">USDA 1844</strain>
    </source>
</reference>
<gene>
    <name evidence="1" type="ORF">BCL32_0023</name>
</gene>
<evidence type="ECO:0000313" key="2">
    <source>
        <dbReference type="Proteomes" id="UP000319824"/>
    </source>
</evidence>
<proteinExistence type="predicted"/>
<dbReference type="Proteomes" id="UP000319824">
    <property type="component" value="Unassembled WGS sequence"/>
</dbReference>